<evidence type="ECO:0000313" key="2">
    <source>
        <dbReference type="EMBL" id="CAL5989705.1"/>
    </source>
</evidence>
<evidence type="ECO:0000313" key="3">
    <source>
        <dbReference type="Proteomes" id="UP001642409"/>
    </source>
</evidence>
<protein>
    <submittedName>
        <fullName evidence="2">Hypothetical_protein</fullName>
    </submittedName>
</protein>
<name>A0AA86TMX8_9EUKA</name>
<sequence length="171" mass="20679">MLLLNVHQSQEYYELYQISFEYFFQKRVFQFGAYNLCTNLFFVQVLLVEQFISLFSSHTMYHIFSYICRFRVYLVSINQICKQFFDFCVCFVGCDCDQFLAHCIRKIVIDFLYLLIVFHFFKQLDEVVNSSFDLHGFCAICNIYVTKQVFDLKIFEISRKVVYYFLCSEQN</sequence>
<reference evidence="1" key="1">
    <citation type="submission" date="2023-06" db="EMBL/GenBank/DDBJ databases">
        <authorList>
            <person name="Kurt Z."/>
        </authorList>
    </citation>
    <scope>NUCLEOTIDE SEQUENCE</scope>
</reference>
<dbReference type="EMBL" id="CATOUU010000248">
    <property type="protein sequence ID" value="CAI9922226.1"/>
    <property type="molecule type" value="Genomic_DNA"/>
</dbReference>
<keyword evidence="3" id="KW-1185">Reference proteome</keyword>
<accession>A0AA86TMX8</accession>
<proteinExistence type="predicted"/>
<dbReference type="EMBL" id="CAXDID020000024">
    <property type="protein sequence ID" value="CAL5989705.1"/>
    <property type="molecule type" value="Genomic_DNA"/>
</dbReference>
<evidence type="ECO:0000313" key="1">
    <source>
        <dbReference type="EMBL" id="CAI9922226.1"/>
    </source>
</evidence>
<organism evidence="1">
    <name type="scientific">Hexamita inflata</name>
    <dbReference type="NCBI Taxonomy" id="28002"/>
    <lineage>
        <taxon>Eukaryota</taxon>
        <taxon>Metamonada</taxon>
        <taxon>Diplomonadida</taxon>
        <taxon>Hexamitidae</taxon>
        <taxon>Hexamitinae</taxon>
        <taxon>Hexamita</taxon>
    </lineage>
</organism>
<gene>
    <name evidence="2" type="ORF">HINF_LOCUS10988</name>
    <name evidence="1" type="ORF">HINF_LOCUS9871</name>
</gene>
<dbReference type="Proteomes" id="UP001642409">
    <property type="component" value="Unassembled WGS sequence"/>
</dbReference>
<dbReference type="AlphaFoldDB" id="A0AA86TMX8"/>
<comment type="caution">
    <text evidence="1">The sequence shown here is derived from an EMBL/GenBank/DDBJ whole genome shotgun (WGS) entry which is preliminary data.</text>
</comment>
<reference evidence="2 3" key="2">
    <citation type="submission" date="2024-07" db="EMBL/GenBank/DDBJ databases">
        <authorList>
            <person name="Akdeniz Z."/>
        </authorList>
    </citation>
    <scope>NUCLEOTIDE SEQUENCE [LARGE SCALE GENOMIC DNA]</scope>
</reference>